<feature type="compositionally biased region" description="Basic and acidic residues" evidence="1">
    <location>
        <begin position="44"/>
        <end position="64"/>
    </location>
</feature>
<reference evidence="3" key="1">
    <citation type="submission" date="2016-06" db="EMBL/GenBank/DDBJ databases">
        <title>Parallel loss of symbiosis genes in relatives of nitrogen-fixing non-legume Parasponia.</title>
        <authorList>
            <person name="Van Velzen R."/>
            <person name="Holmer R."/>
            <person name="Bu F."/>
            <person name="Rutten L."/>
            <person name="Van Zeijl A."/>
            <person name="Liu W."/>
            <person name="Santuari L."/>
            <person name="Cao Q."/>
            <person name="Sharma T."/>
            <person name="Shen D."/>
            <person name="Roswanjaya Y."/>
            <person name="Wardhani T."/>
            <person name="Kalhor M.S."/>
            <person name="Jansen J."/>
            <person name="Van den Hoogen J."/>
            <person name="Gungor B."/>
            <person name="Hartog M."/>
            <person name="Hontelez J."/>
            <person name="Verver J."/>
            <person name="Yang W.-C."/>
            <person name="Schijlen E."/>
            <person name="Repin R."/>
            <person name="Schilthuizen M."/>
            <person name="Schranz E."/>
            <person name="Heidstra R."/>
            <person name="Miyata K."/>
            <person name="Fedorova E."/>
            <person name="Kohlen W."/>
            <person name="Bisseling T."/>
            <person name="Smit S."/>
            <person name="Geurts R."/>
        </authorList>
    </citation>
    <scope>NUCLEOTIDE SEQUENCE [LARGE SCALE GENOMIC DNA]</scope>
    <source>
        <strain evidence="3">cv. RG33-2</strain>
    </source>
</reference>
<feature type="region of interest" description="Disordered" evidence="1">
    <location>
        <begin position="279"/>
        <end position="300"/>
    </location>
</feature>
<dbReference type="InParanoid" id="A0A2P5DGL8"/>
<feature type="compositionally biased region" description="Acidic residues" evidence="1">
    <location>
        <begin position="16"/>
        <end position="27"/>
    </location>
</feature>
<dbReference type="EMBL" id="JXTC01000272">
    <property type="protein sequence ID" value="PON72425.1"/>
    <property type="molecule type" value="Genomic_DNA"/>
</dbReference>
<dbReference type="GO" id="GO:0003743">
    <property type="term" value="F:translation initiation factor activity"/>
    <property type="evidence" value="ECO:0007669"/>
    <property type="project" value="UniProtKB-KW"/>
</dbReference>
<name>A0A2P5DGL8_TREOI</name>
<dbReference type="GO" id="GO:0003729">
    <property type="term" value="F:mRNA binding"/>
    <property type="evidence" value="ECO:0007669"/>
    <property type="project" value="TreeGrafter"/>
</dbReference>
<evidence type="ECO:0000313" key="2">
    <source>
        <dbReference type="EMBL" id="PON72425.1"/>
    </source>
</evidence>
<gene>
    <name evidence="2" type="ORF">TorRG33x02_252230</name>
</gene>
<feature type="compositionally biased region" description="Basic residues" evidence="1">
    <location>
        <begin position="206"/>
        <end position="221"/>
    </location>
</feature>
<evidence type="ECO:0000313" key="3">
    <source>
        <dbReference type="Proteomes" id="UP000237000"/>
    </source>
</evidence>
<sequence>MARSEIRRGCLLSWADEVEKEEQEQEEATQAHQTHKPNPFGSARPREVVLQERGIDWRTTDQDLLHPPSSNPNRINKRCNEKPRKEIISAAPASTPARSQVQIPAPPILVGHCNRIPLRCPPKNGILKWVEKPCISPNIKQGGSNRFEAEKENVVHKQRPQRDYRSAKSSEPRTHKAPCLNLRQQNKVPHGDDNGKSDKKEECSTKTKRGQQKRRRRHSVASKKDGTASFQELWNSRLPSCVPAVIDLKKMKPSDESQKSTSVAASECGKARVGQITAMKKTGFGLNSRKRRIRTTNQER</sequence>
<dbReference type="PANTHER" id="PTHR32091:SF24">
    <property type="entry name" value="DUF4005 DOMAIN-CONTAINING PROTEIN"/>
    <property type="match status" value="1"/>
</dbReference>
<dbReference type="InterPro" id="IPR010433">
    <property type="entry name" value="EIF-4B_pln"/>
</dbReference>
<keyword evidence="2" id="KW-0648">Protein biosynthesis</keyword>
<dbReference type="Pfam" id="PF06273">
    <property type="entry name" value="eIF-4B"/>
    <property type="match status" value="1"/>
</dbReference>
<evidence type="ECO:0000256" key="1">
    <source>
        <dbReference type="SAM" id="MobiDB-lite"/>
    </source>
</evidence>
<proteinExistence type="predicted"/>
<feature type="region of interest" description="Disordered" evidence="1">
    <location>
        <begin position="15"/>
        <end position="77"/>
    </location>
</feature>
<keyword evidence="2" id="KW-0396">Initiation factor</keyword>
<comment type="caution">
    <text evidence="2">The sequence shown here is derived from an EMBL/GenBank/DDBJ whole genome shotgun (WGS) entry which is preliminary data.</text>
</comment>
<keyword evidence="3" id="KW-1185">Reference proteome</keyword>
<accession>A0A2P5DGL8</accession>
<dbReference type="OrthoDB" id="985902at2759"/>
<feature type="compositionally biased region" description="Basic and acidic residues" evidence="1">
    <location>
        <begin position="189"/>
        <end position="205"/>
    </location>
</feature>
<dbReference type="AlphaFoldDB" id="A0A2P5DGL8"/>
<protein>
    <submittedName>
        <fullName evidence="2">Eukaryotic initiation factor</fullName>
    </submittedName>
</protein>
<organism evidence="2 3">
    <name type="scientific">Trema orientale</name>
    <name type="common">Charcoal tree</name>
    <name type="synonym">Celtis orientalis</name>
    <dbReference type="NCBI Taxonomy" id="63057"/>
    <lineage>
        <taxon>Eukaryota</taxon>
        <taxon>Viridiplantae</taxon>
        <taxon>Streptophyta</taxon>
        <taxon>Embryophyta</taxon>
        <taxon>Tracheophyta</taxon>
        <taxon>Spermatophyta</taxon>
        <taxon>Magnoliopsida</taxon>
        <taxon>eudicotyledons</taxon>
        <taxon>Gunneridae</taxon>
        <taxon>Pentapetalae</taxon>
        <taxon>rosids</taxon>
        <taxon>fabids</taxon>
        <taxon>Rosales</taxon>
        <taxon>Cannabaceae</taxon>
        <taxon>Trema</taxon>
    </lineage>
</organism>
<dbReference type="Proteomes" id="UP000237000">
    <property type="component" value="Unassembled WGS sequence"/>
</dbReference>
<feature type="compositionally biased region" description="Basic and acidic residues" evidence="1">
    <location>
        <begin position="147"/>
        <end position="174"/>
    </location>
</feature>
<feature type="region of interest" description="Disordered" evidence="1">
    <location>
        <begin position="138"/>
        <end position="228"/>
    </location>
</feature>
<dbReference type="PANTHER" id="PTHR32091">
    <property type="entry name" value="EUKARYOTIC TRANSLATION INITIATION FACTOR 4B"/>
    <property type="match status" value="1"/>
</dbReference>